<feature type="site" description="Positions MEP for the nucleophilic attack" evidence="3">
    <location>
        <position position="161"/>
    </location>
</feature>
<dbReference type="UniPathway" id="UPA00056">
    <property type="reaction ID" value="UER00093"/>
</dbReference>
<comment type="catalytic activity">
    <reaction evidence="3">
        <text>2-C-methyl-D-erythritol 4-phosphate + CTP + H(+) = 4-CDP-2-C-methyl-D-erythritol + diphosphate</text>
        <dbReference type="Rhea" id="RHEA:13429"/>
        <dbReference type="ChEBI" id="CHEBI:15378"/>
        <dbReference type="ChEBI" id="CHEBI:33019"/>
        <dbReference type="ChEBI" id="CHEBI:37563"/>
        <dbReference type="ChEBI" id="CHEBI:57823"/>
        <dbReference type="ChEBI" id="CHEBI:58262"/>
        <dbReference type="EC" id="2.7.7.60"/>
    </reaction>
</comment>
<dbReference type="Gene3D" id="3.90.550.10">
    <property type="entry name" value="Spore Coat Polysaccharide Biosynthesis Protein SpsA, Chain A"/>
    <property type="match status" value="1"/>
</dbReference>
<comment type="caution">
    <text evidence="4">The sequence shown here is derived from an EMBL/GenBank/DDBJ whole genome shotgun (WGS) entry which is preliminary data.</text>
</comment>
<dbReference type="HAMAP" id="MF_00108">
    <property type="entry name" value="IspD"/>
    <property type="match status" value="1"/>
</dbReference>
<comment type="pathway">
    <text evidence="3">Isoprenoid biosynthesis; isopentenyl diphosphate biosynthesis via DXP pathway; isopentenyl diphosphate from 1-deoxy-D-xylulose 5-phosphate: step 2/6.</text>
</comment>
<keyword evidence="3" id="KW-0414">Isoprene biosynthesis</keyword>
<dbReference type="SUPFAM" id="SSF53448">
    <property type="entry name" value="Nucleotide-diphospho-sugar transferases"/>
    <property type="match status" value="1"/>
</dbReference>
<protein>
    <recommendedName>
        <fullName evidence="3">2-C-methyl-D-erythritol 4-phosphate cytidylyltransferase</fullName>
        <ecNumber evidence="3">2.7.7.60</ecNumber>
    </recommendedName>
    <alternativeName>
        <fullName evidence="3">4-diphosphocytidyl-2C-methyl-D-erythritol synthase</fullName>
    </alternativeName>
    <alternativeName>
        <fullName evidence="3">MEP cytidylyltransferase</fullName>
        <shortName evidence="3">MCT</shortName>
    </alternativeName>
</protein>
<accession>A0A0F5JGD4</accession>
<evidence type="ECO:0000256" key="3">
    <source>
        <dbReference type="HAMAP-Rule" id="MF_00108"/>
    </source>
</evidence>
<dbReference type="RefSeq" id="WP_028728231.1">
    <property type="nucleotide sequence ID" value="NZ_AUAE01000028.1"/>
</dbReference>
<dbReference type="PANTHER" id="PTHR32125">
    <property type="entry name" value="2-C-METHYL-D-ERYTHRITOL 4-PHOSPHATE CYTIDYLYLTRANSFERASE, CHLOROPLASTIC"/>
    <property type="match status" value="1"/>
</dbReference>
<feature type="site" description="Positions MEP for the nucleophilic attack" evidence="3">
    <location>
        <position position="215"/>
    </location>
</feature>
<evidence type="ECO:0000313" key="5">
    <source>
        <dbReference type="Proteomes" id="UP000033035"/>
    </source>
</evidence>
<dbReference type="PANTHER" id="PTHR32125:SF4">
    <property type="entry name" value="2-C-METHYL-D-ERYTHRITOL 4-PHOSPHATE CYTIDYLYLTRANSFERASE, CHLOROPLASTIC"/>
    <property type="match status" value="1"/>
</dbReference>
<evidence type="ECO:0000256" key="1">
    <source>
        <dbReference type="ARBA" id="ARBA00022679"/>
    </source>
</evidence>
<organism evidence="4 5">
    <name type="scientific">Parabacteroides gordonii MS-1 = DSM 23371</name>
    <dbReference type="NCBI Taxonomy" id="1203610"/>
    <lineage>
        <taxon>Bacteria</taxon>
        <taxon>Pseudomonadati</taxon>
        <taxon>Bacteroidota</taxon>
        <taxon>Bacteroidia</taxon>
        <taxon>Bacteroidales</taxon>
        <taxon>Tannerellaceae</taxon>
        <taxon>Parabacteroides</taxon>
    </lineage>
</organism>
<comment type="function">
    <text evidence="3">Catalyzes the formation of 4-diphosphocytidyl-2-C-methyl-D-erythritol from CTP and 2-C-methyl-D-erythritol 4-phosphate (MEP).</text>
</comment>
<dbReference type="NCBIfam" id="NF001186">
    <property type="entry name" value="PRK00155.2-3"/>
    <property type="match status" value="1"/>
</dbReference>
<dbReference type="GO" id="GO:0019288">
    <property type="term" value="P:isopentenyl diphosphate biosynthetic process, methylerythritol 4-phosphate pathway"/>
    <property type="evidence" value="ECO:0007669"/>
    <property type="project" value="UniProtKB-UniRule"/>
</dbReference>
<dbReference type="GO" id="GO:0050518">
    <property type="term" value="F:2-C-methyl-D-erythritol 4-phosphate cytidylyltransferase activity"/>
    <property type="evidence" value="ECO:0007669"/>
    <property type="project" value="UniProtKB-UniRule"/>
</dbReference>
<dbReference type="AlphaFoldDB" id="A0A0F5JGD4"/>
<reference evidence="4 5" key="1">
    <citation type="submission" date="2013-04" db="EMBL/GenBank/DDBJ databases">
        <title>The Genome Sequence of Parabacteroides gordonii DSM 23371.</title>
        <authorList>
            <consortium name="The Broad Institute Genomics Platform"/>
            <person name="Earl A."/>
            <person name="Ward D."/>
            <person name="Feldgarden M."/>
            <person name="Gevers D."/>
            <person name="Martens E."/>
            <person name="Sakamoto M."/>
            <person name="Benno Y."/>
            <person name="Suzuki N."/>
            <person name="Matsunaga N."/>
            <person name="Koshihara K."/>
            <person name="Seki M."/>
            <person name="Komiya H."/>
            <person name="Walker B."/>
            <person name="Young S."/>
            <person name="Zeng Q."/>
            <person name="Gargeya S."/>
            <person name="Fitzgerald M."/>
            <person name="Haas B."/>
            <person name="Abouelleil A."/>
            <person name="Allen A.W."/>
            <person name="Alvarado L."/>
            <person name="Arachchi H.M."/>
            <person name="Berlin A.M."/>
            <person name="Chapman S.B."/>
            <person name="Gainer-Dewar J."/>
            <person name="Goldberg J."/>
            <person name="Griggs A."/>
            <person name="Gujja S."/>
            <person name="Hansen M."/>
            <person name="Howarth C."/>
            <person name="Imamovic A."/>
            <person name="Ireland A."/>
            <person name="Larimer J."/>
            <person name="McCowan C."/>
            <person name="Murphy C."/>
            <person name="Pearson M."/>
            <person name="Poon T.W."/>
            <person name="Priest M."/>
            <person name="Roberts A."/>
            <person name="Saif S."/>
            <person name="Shea T."/>
            <person name="Sisk P."/>
            <person name="Sykes S."/>
            <person name="Wortman J."/>
            <person name="Nusbaum C."/>
            <person name="Birren B."/>
        </authorList>
    </citation>
    <scope>NUCLEOTIDE SEQUENCE [LARGE SCALE GENOMIC DNA]</scope>
    <source>
        <strain evidence="4 5">MS-1</strain>
    </source>
</reference>
<keyword evidence="2 3" id="KW-0548">Nucleotidyltransferase</keyword>
<comment type="similarity">
    <text evidence="3">Belongs to the IspD/TarI cytidylyltransferase family. IspD subfamily.</text>
</comment>
<dbReference type="InterPro" id="IPR001228">
    <property type="entry name" value="IspD"/>
</dbReference>
<dbReference type="EC" id="2.7.7.60" evidence="3"/>
<gene>
    <name evidence="3" type="primary">ispD</name>
    <name evidence="4" type="ORF">HMPREF1536_02226</name>
</gene>
<dbReference type="InterPro" id="IPR034683">
    <property type="entry name" value="IspD/TarI"/>
</dbReference>
<dbReference type="Pfam" id="PF01128">
    <property type="entry name" value="IspD"/>
    <property type="match status" value="1"/>
</dbReference>
<dbReference type="NCBIfam" id="TIGR00453">
    <property type="entry name" value="ispD"/>
    <property type="match status" value="1"/>
</dbReference>
<dbReference type="EMBL" id="AQHW01000014">
    <property type="protein sequence ID" value="KKB56590.1"/>
    <property type="molecule type" value="Genomic_DNA"/>
</dbReference>
<sequence>MRRYVLIVAGGKGLRMGGDLPKQFIPLEGKPVLMHTLEVFHRWDASAELVLVLPEDHQPYWNMLCREIGCKVPHRIANGGETRFHSVRNGLEFLSEEIKNASEGNEKVLVAVHDGVRPFVSPEVIEACFDEAEKKGAAIPVMPMIDSLRETDEKGSHPVDRSRYFAVQTPQVFRSGLLLKAYGQEFSSLFTDDASVVEAMGETIRLVSGNRENIKITTPFDLIIAESLLIHAGRENGDRAGF</sequence>
<feature type="site" description="Transition state stabilizer" evidence="3">
    <location>
        <position position="15"/>
    </location>
</feature>
<proteinExistence type="inferred from homology"/>
<dbReference type="FunFam" id="3.90.550.10:FF:000003">
    <property type="entry name" value="2-C-methyl-D-erythritol 4-phosphate cytidylyltransferase"/>
    <property type="match status" value="1"/>
</dbReference>
<evidence type="ECO:0000256" key="2">
    <source>
        <dbReference type="ARBA" id="ARBA00022695"/>
    </source>
</evidence>
<dbReference type="InterPro" id="IPR029044">
    <property type="entry name" value="Nucleotide-diphossugar_trans"/>
</dbReference>
<dbReference type="STRING" id="1203610.HMPREF1536_02226"/>
<dbReference type="Proteomes" id="UP000033035">
    <property type="component" value="Unassembled WGS sequence"/>
</dbReference>
<dbReference type="PATRIC" id="fig|1203610.3.peg.2284"/>
<keyword evidence="5" id="KW-1185">Reference proteome</keyword>
<feature type="site" description="Transition state stabilizer" evidence="3">
    <location>
        <position position="22"/>
    </location>
</feature>
<dbReference type="HOGENOM" id="CLU_061281_2_2_10"/>
<name>A0A0F5JGD4_9BACT</name>
<evidence type="ECO:0000313" key="4">
    <source>
        <dbReference type="EMBL" id="KKB56590.1"/>
    </source>
</evidence>
<dbReference type="InterPro" id="IPR050088">
    <property type="entry name" value="IspD/TarI_cytidylyltransf_bact"/>
</dbReference>
<dbReference type="CDD" id="cd02516">
    <property type="entry name" value="CDP-ME_synthetase"/>
    <property type="match status" value="1"/>
</dbReference>
<keyword evidence="1 3" id="KW-0808">Transferase</keyword>